<dbReference type="AlphaFoldDB" id="A0A4C1SB31"/>
<keyword evidence="2" id="KW-1185">Reference proteome</keyword>
<dbReference type="Proteomes" id="UP000299102">
    <property type="component" value="Unassembled WGS sequence"/>
</dbReference>
<gene>
    <name evidence="1" type="ORF">EVAR_100438_1</name>
</gene>
<protein>
    <submittedName>
        <fullName evidence="1">Uncharacterized protein</fullName>
    </submittedName>
</protein>
<comment type="caution">
    <text evidence="1">The sequence shown here is derived from an EMBL/GenBank/DDBJ whole genome shotgun (WGS) entry which is preliminary data.</text>
</comment>
<organism evidence="1 2">
    <name type="scientific">Eumeta variegata</name>
    <name type="common">Bagworm moth</name>
    <name type="synonym">Eumeta japonica</name>
    <dbReference type="NCBI Taxonomy" id="151549"/>
    <lineage>
        <taxon>Eukaryota</taxon>
        <taxon>Metazoa</taxon>
        <taxon>Ecdysozoa</taxon>
        <taxon>Arthropoda</taxon>
        <taxon>Hexapoda</taxon>
        <taxon>Insecta</taxon>
        <taxon>Pterygota</taxon>
        <taxon>Neoptera</taxon>
        <taxon>Endopterygota</taxon>
        <taxon>Lepidoptera</taxon>
        <taxon>Glossata</taxon>
        <taxon>Ditrysia</taxon>
        <taxon>Tineoidea</taxon>
        <taxon>Psychidae</taxon>
        <taxon>Oiketicinae</taxon>
        <taxon>Eumeta</taxon>
    </lineage>
</organism>
<proteinExistence type="predicted"/>
<sequence>VAQSFIIFGDQPSRPSAAFGFGWGPSPPPSPLPPPLPIIIMRSMCRVSACGYTMGVRSSGAAGPKEGAILHCVRFWKYGFLAKGCTNAELALHSLHFETRLKPALSSPYNYAPFCLSEFIPFTHCEWLKEGDDDDEIFSRANLISCQPQHDSTYANNLRRIFKIEHSVVYPPLVHPHLLPTHRAPARAHSAHRTLTQPQIAHYSISNNF</sequence>
<feature type="non-terminal residue" evidence="1">
    <location>
        <position position="1"/>
    </location>
</feature>
<evidence type="ECO:0000313" key="1">
    <source>
        <dbReference type="EMBL" id="GBO99378.1"/>
    </source>
</evidence>
<reference evidence="1 2" key="1">
    <citation type="journal article" date="2019" name="Commun. Biol.">
        <title>The bagworm genome reveals a unique fibroin gene that provides high tensile strength.</title>
        <authorList>
            <person name="Kono N."/>
            <person name="Nakamura H."/>
            <person name="Ohtoshi R."/>
            <person name="Tomita M."/>
            <person name="Numata K."/>
            <person name="Arakawa K."/>
        </authorList>
    </citation>
    <scope>NUCLEOTIDE SEQUENCE [LARGE SCALE GENOMIC DNA]</scope>
</reference>
<dbReference type="EMBL" id="BGZK01003268">
    <property type="protein sequence ID" value="GBO99378.1"/>
    <property type="molecule type" value="Genomic_DNA"/>
</dbReference>
<evidence type="ECO:0000313" key="2">
    <source>
        <dbReference type="Proteomes" id="UP000299102"/>
    </source>
</evidence>
<accession>A0A4C1SB31</accession>
<name>A0A4C1SB31_EUMVA</name>